<dbReference type="OrthoDB" id="6706523at2"/>
<dbReference type="Pfam" id="PF13202">
    <property type="entry name" value="EF-hand_5"/>
    <property type="match status" value="2"/>
</dbReference>
<protein>
    <recommendedName>
        <fullName evidence="3">EF-hand domain-containing protein</fullName>
    </recommendedName>
</protein>
<dbReference type="SUPFAM" id="SSF47473">
    <property type="entry name" value="EF-hand"/>
    <property type="match status" value="1"/>
</dbReference>
<feature type="domain" description="EF-hand" evidence="3">
    <location>
        <begin position="112"/>
        <end position="126"/>
    </location>
</feature>
<evidence type="ECO:0000259" key="3">
    <source>
        <dbReference type="Pfam" id="PF13202"/>
    </source>
</evidence>
<feature type="domain" description="EF-hand" evidence="3">
    <location>
        <begin position="57"/>
        <end position="67"/>
    </location>
</feature>
<gene>
    <name evidence="4" type="ORF">FIV46_13580</name>
</gene>
<dbReference type="Gene3D" id="1.10.238.10">
    <property type="entry name" value="EF-hand"/>
    <property type="match status" value="1"/>
</dbReference>
<comment type="caution">
    <text evidence="4">The sequence shown here is derived from an EMBL/GenBank/DDBJ whole genome shotgun (WGS) entry which is preliminary data.</text>
</comment>
<keyword evidence="2" id="KW-0732">Signal</keyword>
<organism evidence="4 5">
    <name type="scientific">Emcibacter nanhaiensis</name>
    <dbReference type="NCBI Taxonomy" id="1505037"/>
    <lineage>
        <taxon>Bacteria</taxon>
        <taxon>Pseudomonadati</taxon>
        <taxon>Pseudomonadota</taxon>
        <taxon>Alphaproteobacteria</taxon>
        <taxon>Emcibacterales</taxon>
        <taxon>Emcibacteraceae</taxon>
        <taxon>Emcibacter</taxon>
    </lineage>
</organism>
<dbReference type="InterPro" id="IPR011992">
    <property type="entry name" value="EF-hand-dom_pair"/>
</dbReference>
<dbReference type="InterPro" id="IPR018247">
    <property type="entry name" value="EF_Hand_1_Ca_BS"/>
</dbReference>
<feature type="chain" id="PRO_5021332047" description="EF-hand domain-containing protein" evidence="2">
    <location>
        <begin position="23"/>
        <end position="178"/>
    </location>
</feature>
<name>A0A501PEQ7_9PROT</name>
<reference evidence="5" key="1">
    <citation type="submission" date="2019-06" db="EMBL/GenBank/DDBJ databases">
        <title>The complete genome of Emcibacter congregatus ZYLT.</title>
        <authorList>
            <person name="Zhao Z."/>
        </authorList>
    </citation>
    <scope>NUCLEOTIDE SEQUENCE [LARGE SCALE GENOMIC DNA]</scope>
    <source>
        <strain evidence="5">MCCC 1A06723</strain>
    </source>
</reference>
<evidence type="ECO:0000256" key="1">
    <source>
        <dbReference type="SAM" id="MobiDB-lite"/>
    </source>
</evidence>
<feature type="signal peptide" evidence="2">
    <location>
        <begin position="1"/>
        <end position="22"/>
    </location>
</feature>
<feature type="region of interest" description="Disordered" evidence="1">
    <location>
        <begin position="151"/>
        <end position="178"/>
    </location>
</feature>
<dbReference type="InterPro" id="IPR002048">
    <property type="entry name" value="EF_hand_dom"/>
</dbReference>
<evidence type="ECO:0000256" key="2">
    <source>
        <dbReference type="SAM" id="SignalP"/>
    </source>
</evidence>
<dbReference type="PROSITE" id="PS00018">
    <property type="entry name" value="EF_HAND_1"/>
    <property type="match status" value="1"/>
</dbReference>
<keyword evidence="5" id="KW-1185">Reference proteome</keyword>
<dbReference type="EMBL" id="VFIY01000016">
    <property type="protein sequence ID" value="TPD58910.1"/>
    <property type="molecule type" value="Genomic_DNA"/>
</dbReference>
<evidence type="ECO:0000313" key="5">
    <source>
        <dbReference type="Proteomes" id="UP000319148"/>
    </source>
</evidence>
<evidence type="ECO:0000313" key="4">
    <source>
        <dbReference type="EMBL" id="TPD58910.1"/>
    </source>
</evidence>
<accession>A0A501PEQ7</accession>
<dbReference type="PROSITE" id="PS51257">
    <property type="entry name" value="PROKAR_LIPOPROTEIN"/>
    <property type="match status" value="1"/>
</dbReference>
<dbReference type="AlphaFoldDB" id="A0A501PEQ7"/>
<feature type="compositionally biased region" description="Gly residues" evidence="1">
    <location>
        <begin position="162"/>
        <end position="178"/>
    </location>
</feature>
<feature type="region of interest" description="Disordered" evidence="1">
    <location>
        <begin position="30"/>
        <end position="49"/>
    </location>
</feature>
<sequence length="178" mass="19512">MTKFPFKRAAGVLTLASLVAAAVVLVACAPRRGPGPGPGPGRGPGNPEEMMERLKYQLDLDGDGTISCADENLRRNRLFDETDLDHNDSLDLEEFREAPFSHPAYARDHLAVYDRDQDGLVSREEFTAHRDDRFVRLDLDGDCIVTDKELEESLKNRRQPGRPGGGMPPGGGRPPGGM</sequence>
<proteinExistence type="predicted"/>
<dbReference type="Proteomes" id="UP000319148">
    <property type="component" value="Unassembled WGS sequence"/>
</dbReference>
<dbReference type="GO" id="GO:0005509">
    <property type="term" value="F:calcium ion binding"/>
    <property type="evidence" value="ECO:0007669"/>
    <property type="project" value="InterPro"/>
</dbReference>